<comment type="caution">
    <text evidence="1">The sequence shown here is derived from an EMBL/GenBank/DDBJ whole genome shotgun (WGS) entry which is preliminary data.</text>
</comment>
<evidence type="ECO:0000313" key="2">
    <source>
        <dbReference type="Proteomes" id="UP000247459"/>
    </source>
</evidence>
<reference evidence="1 2" key="1">
    <citation type="submission" date="2018-01" db="EMBL/GenBank/DDBJ databases">
        <title>Genome sequence of the PGP bacterium Paenibacillus illinoisensis E3.</title>
        <authorList>
            <person name="Rolli E."/>
            <person name="Marasco R."/>
            <person name="Bessem C."/>
            <person name="Michoud G."/>
            <person name="Gaiarsa S."/>
            <person name="Borin S."/>
            <person name="Daffonchio D."/>
        </authorList>
    </citation>
    <scope>NUCLEOTIDE SEQUENCE [LARGE SCALE GENOMIC DNA]</scope>
    <source>
        <strain evidence="1 2">E3</strain>
    </source>
</reference>
<dbReference type="EMBL" id="PRLG01000020">
    <property type="protein sequence ID" value="PYY28214.1"/>
    <property type="molecule type" value="Genomic_DNA"/>
</dbReference>
<dbReference type="Proteomes" id="UP000247459">
    <property type="component" value="Unassembled WGS sequence"/>
</dbReference>
<dbReference type="AlphaFoldDB" id="A0A2W0C884"/>
<gene>
    <name evidence="1" type="ORF">PIL02S_03360</name>
</gene>
<evidence type="ECO:0000313" key="1">
    <source>
        <dbReference type="EMBL" id="PYY28214.1"/>
    </source>
</evidence>
<accession>A0A2W0C884</accession>
<name>A0A2W0C884_9BACL</name>
<sequence>MFTIKQLQELSYLAWWDLECSPINILREDWKTTNDLSEETIEQMMSILAG</sequence>
<organism evidence="1 2">
    <name type="scientific">Paenibacillus illinoisensis</name>
    <dbReference type="NCBI Taxonomy" id="59845"/>
    <lineage>
        <taxon>Bacteria</taxon>
        <taxon>Bacillati</taxon>
        <taxon>Bacillota</taxon>
        <taxon>Bacilli</taxon>
        <taxon>Bacillales</taxon>
        <taxon>Paenibacillaceae</taxon>
        <taxon>Paenibacillus</taxon>
    </lineage>
</organism>
<protein>
    <submittedName>
        <fullName evidence="1">Uncharacterized protein</fullName>
    </submittedName>
</protein>
<dbReference type="RefSeq" id="WP_181429824.1">
    <property type="nucleotide sequence ID" value="NZ_PRLG01000020.1"/>
</dbReference>
<proteinExistence type="predicted"/>